<dbReference type="SUPFAM" id="SSF48008">
    <property type="entry name" value="GntR ligand-binding domain-like"/>
    <property type="match status" value="1"/>
</dbReference>
<evidence type="ECO:0000256" key="2">
    <source>
        <dbReference type="ARBA" id="ARBA00023125"/>
    </source>
</evidence>
<dbReference type="RefSeq" id="WP_107846582.1">
    <property type="nucleotide sequence ID" value="NZ_QBKS01000002.1"/>
</dbReference>
<dbReference type="Gene3D" id="1.20.120.530">
    <property type="entry name" value="GntR ligand-binding domain-like"/>
    <property type="match status" value="1"/>
</dbReference>
<dbReference type="OrthoDB" id="8638122at2"/>
<proteinExistence type="predicted"/>
<accession>A0A2T6BDS7</accession>
<keyword evidence="3" id="KW-0804">Transcription</keyword>
<evidence type="ECO:0000313" key="6">
    <source>
        <dbReference type="Proteomes" id="UP000243978"/>
    </source>
</evidence>
<dbReference type="EMBL" id="QBKS01000002">
    <property type="protein sequence ID" value="PTX54228.1"/>
    <property type="molecule type" value="Genomic_DNA"/>
</dbReference>
<dbReference type="Gene3D" id="1.10.10.10">
    <property type="entry name" value="Winged helix-like DNA-binding domain superfamily/Winged helix DNA-binding domain"/>
    <property type="match status" value="1"/>
</dbReference>
<dbReference type="InterPro" id="IPR011711">
    <property type="entry name" value="GntR_C"/>
</dbReference>
<name>A0A2T6BDS7_9RHOB</name>
<evidence type="ECO:0000313" key="5">
    <source>
        <dbReference type="EMBL" id="PTX54228.1"/>
    </source>
</evidence>
<dbReference type="Proteomes" id="UP000243978">
    <property type="component" value="Unassembled WGS sequence"/>
</dbReference>
<dbReference type="InterPro" id="IPR008920">
    <property type="entry name" value="TF_FadR/GntR_C"/>
</dbReference>
<dbReference type="InterPro" id="IPR036388">
    <property type="entry name" value="WH-like_DNA-bd_sf"/>
</dbReference>
<feature type="domain" description="HTH gntR-type" evidence="4">
    <location>
        <begin position="3"/>
        <end position="70"/>
    </location>
</feature>
<dbReference type="AlphaFoldDB" id="A0A2T6BDS7"/>
<evidence type="ECO:0000259" key="4">
    <source>
        <dbReference type="PROSITE" id="PS50949"/>
    </source>
</evidence>
<sequence>MPRRETPDIYDDLRARLIEGGFAPGRKLKPAELQQDYGCSTNTVRDVLLRLAAEGLAEFRDQRGFRMPERSAQKQHEVAQMRILLEQEGACLSLQYGGIDWEGRLTAVHHKLLHLEKRIRHHENPDSLVAHWLEAEEEFHQTLISACASDTLIGLHRQIYAQFRQQHVAVDRAFAFITENIAQHQAIVDAALEGDPGKVRSRIHAHLERNLSPQHPKVAELARRG</sequence>
<gene>
    <name evidence="5" type="ORF">C8N43_3040</name>
</gene>
<protein>
    <submittedName>
        <fullName evidence="5">GntR family transcriptional regulator</fullName>
    </submittedName>
</protein>
<reference evidence="5 6" key="1">
    <citation type="submission" date="2018-04" db="EMBL/GenBank/DDBJ databases">
        <title>Genomic Encyclopedia of Archaeal and Bacterial Type Strains, Phase II (KMG-II): from individual species to whole genera.</title>
        <authorList>
            <person name="Goeker M."/>
        </authorList>
    </citation>
    <scope>NUCLEOTIDE SEQUENCE [LARGE SCALE GENOMIC DNA]</scope>
    <source>
        <strain evidence="5 6">DSM 100977</strain>
    </source>
</reference>
<evidence type="ECO:0000256" key="1">
    <source>
        <dbReference type="ARBA" id="ARBA00023015"/>
    </source>
</evidence>
<dbReference type="InterPro" id="IPR000524">
    <property type="entry name" value="Tscrpt_reg_HTH_GntR"/>
</dbReference>
<dbReference type="SMART" id="SM00345">
    <property type="entry name" value="HTH_GNTR"/>
    <property type="match status" value="1"/>
</dbReference>
<dbReference type="Pfam" id="PF00392">
    <property type="entry name" value="GntR"/>
    <property type="match status" value="1"/>
</dbReference>
<evidence type="ECO:0000256" key="3">
    <source>
        <dbReference type="ARBA" id="ARBA00023163"/>
    </source>
</evidence>
<dbReference type="Pfam" id="PF07729">
    <property type="entry name" value="FCD"/>
    <property type="match status" value="1"/>
</dbReference>
<keyword evidence="1" id="KW-0805">Transcription regulation</keyword>
<comment type="caution">
    <text evidence="5">The sequence shown here is derived from an EMBL/GenBank/DDBJ whole genome shotgun (WGS) entry which is preliminary data.</text>
</comment>
<dbReference type="GO" id="GO:0003700">
    <property type="term" value="F:DNA-binding transcription factor activity"/>
    <property type="evidence" value="ECO:0007669"/>
    <property type="project" value="InterPro"/>
</dbReference>
<keyword evidence="2" id="KW-0238">DNA-binding</keyword>
<dbReference type="GO" id="GO:0003677">
    <property type="term" value="F:DNA binding"/>
    <property type="evidence" value="ECO:0007669"/>
    <property type="project" value="UniProtKB-KW"/>
</dbReference>
<keyword evidence="6" id="KW-1185">Reference proteome</keyword>
<dbReference type="PROSITE" id="PS50949">
    <property type="entry name" value="HTH_GNTR"/>
    <property type="match status" value="1"/>
</dbReference>
<dbReference type="InterPro" id="IPR036390">
    <property type="entry name" value="WH_DNA-bd_sf"/>
</dbReference>
<dbReference type="SMART" id="SM00895">
    <property type="entry name" value="FCD"/>
    <property type="match status" value="1"/>
</dbReference>
<dbReference type="PANTHER" id="PTHR43537">
    <property type="entry name" value="TRANSCRIPTIONAL REGULATOR, GNTR FAMILY"/>
    <property type="match status" value="1"/>
</dbReference>
<dbReference type="SUPFAM" id="SSF46785">
    <property type="entry name" value="Winged helix' DNA-binding domain"/>
    <property type="match status" value="1"/>
</dbReference>
<dbReference type="PANTHER" id="PTHR43537:SF5">
    <property type="entry name" value="UXU OPERON TRANSCRIPTIONAL REGULATOR"/>
    <property type="match status" value="1"/>
</dbReference>
<organism evidence="5 6">
    <name type="scientific">Litoreibacter ponti</name>
    <dbReference type="NCBI Taxonomy" id="1510457"/>
    <lineage>
        <taxon>Bacteria</taxon>
        <taxon>Pseudomonadati</taxon>
        <taxon>Pseudomonadota</taxon>
        <taxon>Alphaproteobacteria</taxon>
        <taxon>Rhodobacterales</taxon>
        <taxon>Roseobacteraceae</taxon>
        <taxon>Litoreibacter</taxon>
    </lineage>
</organism>